<keyword evidence="4" id="KW-0800">Toxin</keyword>
<proteinExistence type="predicted"/>
<keyword evidence="6" id="KW-0843">Virulence</keyword>
<evidence type="ECO:0000256" key="4">
    <source>
        <dbReference type="ARBA" id="ARBA00022656"/>
    </source>
</evidence>
<dbReference type="PANTHER" id="PTHR38340">
    <property type="entry name" value="S-LAYER PROTEIN"/>
    <property type="match status" value="1"/>
</dbReference>
<comment type="caution">
    <text evidence="8">The sequence shown here is derived from an EMBL/GenBank/DDBJ whole genome shotgun (WGS) entry which is preliminary data.</text>
</comment>
<protein>
    <submittedName>
        <fullName evidence="8">Calcium-binding protein</fullName>
    </submittedName>
</protein>
<comment type="subcellular location">
    <subcellularLocation>
        <location evidence="1">Membrane</location>
    </subcellularLocation>
    <subcellularLocation>
        <location evidence="2">Secreted</location>
    </subcellularLocation>
</comment>
<keyword evidence="9" id="KW-1185">Reference proteome</keyword>
<name>A0A5N3PAA1_9HYPH</name>
<dbReference type="RefSeq" id="WP_150945109.1">
    <property type="nucleotide sequence ID" value="NZ_VCMV01000019.1"/>
</dbReference>
<evidence type="ECO:0000256" key="1">
    <source>
        <dbReference type="ARBA" id="ARBA00004370"/>
    </source>
</evidence>
<dbReference type="PROSITE" id="PS00330">
    <property type="entry name" value="HEMOLYSIN_CALCIUM"/>
    <property type="match status" value="3"/>
</dbReference>
<gene>
    <name evidence="8" type="ORF">FEZ63_13060</name>
</gene>
<evidence type="ECO:0000313" key="8">
    <source>
        <dbReference type="EMBL" id="KAB0266669.1"/>
    </source>
</evidence>
<sequence length="501" mass="52589">MATIRGTSSRDRLFGTGADDIIDGLGERDLLFGYAGNDILNGGNASDQLFGGTGDDILDGGTAIDFLDGGSGNDRLFGGDGNDLLSGAAGKDTLDGGAGSDFMYGGQGDDTFRHYFNELIGSQRDFMNGGGGRDFAAFRDGLGQTASNLTISATRNNNVMVANGIDTVEAKSIEHLFFEPSYAQSRTITIGNLFRTDLATGLIEIAGLNDTVDASATFTRILYRAVGGVNDVTAGFNGADMAQFVVPKTNFGSVWTVMAEAVKGSTSRELHVRELTGNGTQDTTLHRFESIFFRLGNGDHTLTIGDLTGTAFPGLIEIHLGDGHNIIDAGATHNRLRIVTGSGSNQVVAGSANDEIIGTSGADNFHGGGGNDYVAGFDGNDFLFGDAGGDVLFGGEGNDALDGGSGRDWIRGLAGDDTYTGGADVDLFQVHFEEGRDTFVDFRHGEDVVDLQSILVLNSFSDVAARMSQSGTDVWLDLGGGHGIVFQNSLLFNFSEADFRL</sequence>
<dbReference type="PANTHER" id="PTHR38340:SF1">
    <property type="entry name" value="S-LAYER PROTEIN"/>
    <property type="match status" value="1"/>
</dbReference>
<keyword evidence="5" id="KW-0677">Repeat</keyword>
<keyword evidence="7" id="KW-0472">Membrane</keyword>
<dbReference type="GO" id="GO:0090729">
    <property type="term" value="F:toxin activity"/>
    <property type="evidence" value="ECO:0007669"/>
    <property type="project" value="UniProtKB-KW"/>
</dbReference>
<dbReference type="GO" id="GO:0005576">
    <property type="term" value="C:extracellular region"/>
    <property type="evidence" value="ECO:0007669"/>
    <property type="project" value="UniProtKB-SubCell"/>
</dbReference>
<dbReference type="InterPro" id="IPR011049">
    <property type="entry name" value="Serralysin-like_metalloprot_C"/>
</dbReference>
<organism evidence="8 9">
    <name type="scientific">Microvirga brassicacearum</name>
    <dbReference type="NCBI Taxonomy" id="2580413"/>
    <lineage>
        <taxon>Bacteria</taxon>
        <taxon>Pseudomonadati</taxon>
        <taxon>Pseudomonadota</taxon>
        <taxon>Alphaproteobacteria</taxon>
        <taxon>Hyphomicrobiales</taxon>
        <taxon>Methylobacteriaceae</taxon>
        <taxon>Microvirga</taxon>
    </lineage>
</organism>
<evidence type="ECO:0000256" key="5">
    <source>
        <dbReference type="ARBA" id="ARBA00022737"/>
    </source>
</evidence>
<evidence type="ECO:0000256" key="3">
    <source>
        <dbReference type="ARBA" id="ARBA00022525"/>
    </source>
</evidence>
<dbReference type="PRINTS" id="PR01488">
    <property type="entry name" value="RTXTOXINA"/>
</dbReference>
<dbReference type="GO" id="GO:0005509">
    <property type="term" value="F:calcium ion binding"/>
    <property type="evidence" value="ECO:0007669"/>
    <property type="project" value="InterPro"/>
</dbReference>
<evidence type="ECO:0000256" key="6">
    <source>
        <dbReference type="ARBA" id="ARBA00023026"/>
    </source>
</evidence>
<dbReference type="EMBL" id="VCMV01000019">
    <property type="protein sequence ID" value="KAB0266669.1"/>
    <property type="molecule type" value="Genomic_DNA"/>
</dbReference>
<dbReference type="SUPFAM" id="SSF51120">
    <property type="entry name" value="beta-Roll"/>
    <property type="match status" value="2"/>
</dbReference>
<evidence type="ECO:0000313" key="9">
    <source>
        <dbReference type="Proteomes" id="UP000325684"/>
    </source>
</evidence>
<keyword evidence="3" id="KW-0964">Secreted</keyword>
<dbReference type="GO" id="GO:0016020">
    <property type="term" value="C:membrane"/>
    <property type="evidence" value="ECO:0007669"/>
    <property type="project" value="UniProtKB-SubCell"/>
</dbReference>
<dbReference type="Proteomes" id="UP000325684">
    <property type="component" value="Unassembled WGS sequence"/>
</dbReference>
<dbReference type="AlphaFoldDB" id="A0A5N3PAA1"/>
<evidence type="ECO:0000256" key="7">
    <source>
        <dbReference type="ARBA" id="ARBA00023136"/>
    </source>
</evidence>
<evidence type="ECO:0000256" key="2">
    <source>
        <dbReference type="ARBA" id="ARBA00004613"/>
    </source>
</evidence>
<accession>A0A5N3PAA1</accession>
<dbReference type="InterPro" id="IPR018511">
    <property type="entry name" value="Hemolysin-typ_Ca-bd_CS"/>
</dbReference>
<reference evidence="8 9" key="1">
    <citation type="journal article" date="2019" name="Microorganisms">
        <title>Genome Insights into the Novel Species Microvirga brassicacearum, a Rapeseed Endophyte with Biotechnological Potential.</title>
        <authorList>
            <person name="Jimenez-Gomez A."/>
            <person name="Saati-Santamaria Z."/>
            <person name="Igual J.M."/>
            <person name="Rivas R."/>
            <person name="Mateos P.F."/>
            <person name="Garcia-Fraile P."/>
        </authorList>
    </citation>
    <scope>NUCLEOTIDE SEQUENCE [LARGE SCALE GENOMIC DNA]</scope>
    <source>
        <strain evidence="8 9">CDVBN77</strain>
    </source>
</reference>
<dbReference type="Gene3D" id="2.150.10.10">
    <property type="entry name" value="Serralysin-like metalloprotease, C-terminal"/>
    <property type="match status" value="4"/>
</dbReference>
<dbReference type="InterPro" id="IPR050557">
    <property type="entry name" value="RTX_toxin/Mannuronan_C5-epim"/>
</dbReference>
<dbReference type="InterPro" id="IPR001343">
    <property type="entry name" value="Hemolysn_Ca-bd"/>
</dbReference>
<dbReference type="InterPro" id="IPR003995">
    <property type="entry name" value="RTX_toxin_determinant-A"/>
</dbReference>
<dbReference type="Pfam" id="PF00353">
    <property type="entry name" value="HemolysinCabind"/>
    <property type="match status" value="4"/>
</dbReference>
<dbReference type="PRINTS" id="PR00313">
    <property type="entry name" value="CABNDNGRPT"/>
</dbReference>
<dbReference type="OrthoDB" id="8016910at2"/>